<proteinExistence type="predicted"/>
<dbReference type="InterPro" id="IPR027370">
    <property type="entry name" value="Znf-RING_euk"/>
</dbReference>
<evidence type="ECO:0000313" key="9">
    <source>
        <dbReference type="Proteomes" id="UP000663825"/>
    </source>
</evidence>
<evidence type="ECO:0000256" key="4">
    <source>
        <dbReference type="PROSITE-ProRule" id="PRU00042"/>
    </source>
</evidence>
<dbReference type="GO" id="GO:0006511">
    <property type="term" value="P:ubiquitin-dependent protein catabolic process"/>
    <property type="evidence" value="ECO:0007669"/>
    <property type="project" value="TreeGrafter"/>
</dbReference>
<dbReference type="PANTHER" id="PTHR46016:SF1">
    <property type="entry name" value="RING-TYPE DOMAIN-CONTAINING PROTEIN"/>
    <property type="match status" value="1"/>
</dbReference>
<dbReference type="Proteomes" id="UP000663825">
    <property type="component" value="Unassembled WGS sequence"/>
</dbReference>
<keyword evidence="1" id="KW-0479">Metal-binding</keyword>
<dbReference type="InterPro" id="IPR013087">
    <property type="entry name" value="Znf_C2H2_type"/>
</dbReference>
<dbReference type="InterPro" id="IPR017907">
    <property type="entry name" value="Znf_RING_CS"/>
</dbReference>
<dbReference type="GO" id="GO:0000209">
    <property type="term" value="P:protein polyubiquitination"/>
    <property type="evidence" value="ECO:0007669"/>
    <property type="project" value="TreeGrafter"/>
</dbReference>
<gene>
    <name evidence="8" type="ORF">TIS948_LOCUS8579</name>
</gene>
<evidence type="ECO:0008006" key="10">
    <source>
        <dbReference type="Google" id="ProtNLM"/>
    </source>
</evidence>
<dbReference type="Pfam" id="PF13445">
    <property type="entry name" value="zf-RING_UBOX"/>
    <property type="match status" value="1"/>
</dbReference>
<keyword evidence="2 4" id="KW-0863">Zinc-finger</keyword>
<dbReference type="SMART" id="SM00184">
    <property type="entry name" value="RING"/>
    <property type="match status" value="1"/>
</dbReference>
<name>A0A817NVH1_9BILA</name>
<evidence type="ECO:0000256" key="3">
    <source>
        <dbReference type="ARBA" id="ARBA00022833"/>
    </source>
</evidence>
<dbReference type="AlphaFoldDB" id="A0A817NVH1"/>
<dbReference type="PROSITE" id="PS50089">
    <property type="entry name" value="ZF_RING_2"/>
    <property type="match status" value="1"/>
</dbReference>
<feature type="compositionally biased region" description="Polar residues" evidence="5">
    <location>
        <begin position="59"/>
        <end position="72"/>
    </location>
</feature>
<dbReference type="GO" id="GO:0061630">
    <property type="term" value="F:ubiquitin protein ligase activity"/>
    <property type="evidence" value="ECO:0007669"/>
    <property type="project" value="TreeGrafter"/>
</dbReference>
<evidence type="ECO:0000256" key="1">
    <source>
        <dbReference type="ARBA" id="ARBA00022723"/>
    </source>
</evidence>
<organism evidence="8 9">
    <name type="scientific">Rotaria socialis</name>
    <dbReference type="NCBI Taxonomy" id="392032"/>
    <lineage>
        <taxon>Eukaryota</taxon>
        <taxon>Metazoa</taxon>
        <taxon>Spiralia</taxon>
        <taxon>Gnathifera</taxon>
        <taxon>Rotifera</taxon>
        <taxon>Eurotatoria</taxon>
        <taxon>Bdelloidea</taxon>
        <taxon>Philodinida</taxon>
        <taxon>Philodinidae</taxon>
        <taxon>Rotaria</taxon>
    </lineage>
</organism>
<sequence>MATSAIDLEDFTCTICREIFENPVSLSCSHCYCRECLVGLRTQPASPLPSSDKPLMQPLPSSDKSSMQPLTRSTQGSVIYRPKFYEPNQSFACAICRTETFGYTDCRDIQADLETLEGLCPNCRKNIMLCDLRKHLEQCPPQPKVGVNDILKTFNIDFFSKLSQPQAEACKKARSGENRSTFRCPYCTKANFTVELLCAHIEEIHLDDDPRRICTICASMPWGDKTRVSHNVYKHIYNRHRFNYEIFVNYEQDEESMFAEAVQRSMMFF</sequence>
<dbReference type="InterPro" id="IPR013083">
    <property type="entry name" value="Znf_RING/FYVE/PHD"/>
</dbReference>
<reference evidence="8" key="1">
    <citation type="submission" date="2021-02" db="EMBL/GenBank/DDBJ databases">
        <authorList>
            <person name="Nowell W R."/>
        </authorList>
    </citation>
    <scope>NUCLEOTIDE SEQUENCE</scope>
</reference>
<dbReference type="InterPro" id="IPR008598">
    <property type="entry name" value="Di19_Zn-bd"/>
</dbReference>
<dbReference type="PROSITE" id="PS00518">
    <property type="entry name" value="ZF_RING_1"/>
    <property type="match status" value="1"/>
</dbReference>
<dbReference type="GO" id="GO:0008270">
    <property type="term" value="F:zinc ion binding"/>
    <property type="evidence" value="ECO:0007669"/>
    <property type="project" value="UniProtKB-KW"/>
</dbReference>
<feature type="domain" description="RING-type" evidence="6">
    <location>
        <begin position="13"/>
        <end position="48"/>
    </location>
</feature>
<evidence type="ECO:0000259" key="7">
    <source>
        <dbReference type="PROSITE" id="PS50157"/>
    </source>
</evidence>
<comment type="caution">
    <text evidence="8">The sequence shown here is derived from an EMBL/GenBank/DDBJ whole genome shotgun (WGS) entry which is preliminary data.</text>
</comment>
<dbReference type="SUPFAM" id="SSF57850">
    <property type="entry name" value="RING/U-box"/>
    <property type="match status" value="1"/>
</dbReference>
<keyword evidence="3" id="KW-0862">Zinc</keyword>
<dbReference type="PANTHER" id="PTHR46016">
    <property type="entry name" value="ZINC FINGER, RING/FYVE/PHD-TYPE"/>
    <property type="match status" value="1"/>
</dbReference>
<evidence type="ECO:0000256" key="2">
    <source>
        <dbReference type="ARBA" id="ARBA00022771"/>
    </source>
</evidence>
<dbReference type="OrthoDB" id="6270329at2759"/>
<dbReference type="PROSITE" id="PS50157">
    <property type="entry name" value="ZINC_FINGER_C2H2_2"/>
    <property type="match status" value="1"/>
</dbReference>
<accession>A0A817NVH1</accession>
<dbReference type="InterPro" id="IPR051438">
    <property type="entry name" value="RNF_E3_ubiq-protein_ligase"/>
</dbReference>
<dbReference type="InterPro" id="IPR001841">
    <property type="entry name" value="Znf_RING"/>
</dbReference>
<dbReference type="EMBL" id="CAJNXB010001113">
    <property type="protein sequence ID" value="CAF3131579.1"/>
    <property type="molecule type" value="Genomic_DNA"/>
</dbReference>
<protein>
    <recommendedName>
        <fullName evidence="10">RING-type domain-containing protein</fullName>
    </recommendedName>
</protein>
<feature type="region of interest" description="Disordered" evidence="5">
    <location>
        <begin position="46"/>
        <end position="72"/>
    </location>
</feature>
<evidence type="ECO:0000256" key="5">
    <source>
        <dbReference type="SAM" id="MobiDB-lite"/>
    </source>
</evidence>
<evidence type="ECO:0000259" key="6">
    <source>
        <dbReference type="PROSITE" id="PS50089"/>
    </source>
</evidence>
<dbReference type="Pfam" id="PF05605">
    <property type="entry name" value="zf-Di19"/>
    <property type="match status" value="1"/>
</dbReference>
<dbReference type="Gene3D" id="3.30.40.10">
    <property type="entry name" value="Zinc/RING finger domain, C3HC4 (zinc finger)"/>
    <property type="match status" value="1"/>
</dbReference>
<evidence type="ECO:0000313" key="8">
    <source>
        <dbReference type="EMBL" id="CAF3131579.1"/>
    </source>
</evidence>
<feature type="domain" description="C2H2-type" evidence="7">
    <location>
        <begin position="182"/>
        <end position="210"/>
    </location>
</feature>